<keyword evidence="2" id="KW-1185">Reference proteome</keyword>
<name>C8XI66_NAKMY</name>
<dbReference type="AlphaFoldDB" id="C8XI66"/>
<organism evidence="1 2">
    <name type="scientific">Nakamurella multipartita (strain ATCC 700099 / DSM 44233 / CIP 104796 / JCM 9543 / NBRC 105858 / Y-104)</name>
    <name type="common">Microsphaera multipartita</name>
    <dbReference type="NCBI Taxonomy" id="479431"/>
    <lineage>
        <taxon>Bacteria</taxon>
        <taxon>Bacillati</taxon>
        <taxon>Actinomycetota</taxon>
        <taxon>Actinomycetes</taxon>
        <taxon>Nakamurellales</taxon>
        <taxon>Nakamurellaceae</taxon>
        <taxon>Nakamurella</taxon>
    </lineage>
</organism>
<reference evidence="1 2" key="2">
    <citation type="journal article" date="2010" name="Stand. Genomic Sci.">
        <title>Complete genome sequence of Nakamurella multipartita type strain (Y-104).</title>
        <authorList>
            <person name="Tice H."/>
            <person name="Mayilraj S."/>
            <person name="Sims D."/>
            <person name="Lapidus A."/>
            <person name="Nolan M."/>
            <person name="Lucas S."/>
            <person name="Glavina Del Rio T."/>
            <person name="Copeland A."/>
            <person name="Cheng J.F."/>
            <person name="Meincke L."/>
            <person name="Bruce D."/>
            <person name="Goodwin L."/>
            <person name="Pitluck S."/>
            <person name="Ivanova N."/>
            <person name="Mavromatis K."/>
            <person name="Ovchinnikova G."/>
            <person name="Pati A."/>
            <person name="Chen A."/>
            <person name="Palaniappan K."/>
            <person name="Land M."/>
            <person name="Hauser L."/>
            <person name="Chang Y.J."/>
            <person name="Jeffries C.D."/>
            <person name="Detter J.C."/>
            <person name="Brettin T."/>
            <person name="Rohde M."/>
            <person name="Goker M."/>
            <person name="Bristow J."/>
            <person name="Eisen J.A."/>
            <person name="Markowitz V."/>
            <person name="Hugenholtz P."/>
            <person name="Kyrpides N.C."/>
            <person name="Klenk H.P."/>
            <person name="Chen F."/>
        </authorList>
    </citation>
    <scope>NUCLEOTIDE SEQUENCE [LARGE SCALE GENOMIC DNA]</scope>
    <source>
        <strain evidence="2">ATCC 700099 / DSM 44233 / CIP 104796 / JCM 9543 / NBRC 105858 / Y-104</strain>
    </source>
</reference>
<dbReference type="KEGG" id="nml:Namu_2055"/>
<protein>
    <recommendedName>
        <fullName evidence="3">DUF3052 domain-containing protein</fullName>
    </recommendedName>
</protein>
<sequence>MSDVAGYAVSAAARLGLQAGNKVGESGYDDDVDHDLRDAIADAIDADLLDDESDEVLDAVVLWWRDGDGDLTDALINAVPLLADDGVIWLSTPKTGLDGYVEPSEIAEATRTAGLAQTTSVNGGPGWMLARLARPKTGKVRR</sequence>
<dbReference type="STRING" id="479431.Namu_2055"/>
<dbReference type="Pfam" id="PF11253">
    <property type="entry name" value="DUF3052"/>
    <property type="match status" value="1"/>
</dbReference>
<dbReference type="eggNOG" id="ENOG5032TPU">
    <property type="taxonomic scope" value="Bacteria"/>
</dbReference>
<reference evidence="2" key="1">
    <citation type="submission" date="2009-09" db="EMBL/GenBank/DDBJ databases">
        <title>The complete genome of Nakamurella multipartita DSM 44233.</title>
        <authorList>
            <consortium name="US DOE Joint Genome Institute (JGI-PGF)"/>
            <person name="Lucas S."/>
            <person name="Copeland A."/>
            <person name="Lapidus A."/>
            <person name="Glavina del Rio T."/>
            <person name="Dalin E."/>
            <person name="Tice H."/>
            <person name="Bruce D."/>
            <person name="Goodwin L."/>
            <person name="Pitluck S."/>
            <person name="Kyrpides N."/>
            <person name="Mavromatis K."/>
            <person name="Ivanova N."/>
            <person name="Ovchinnikova G."/>
            <person name="Sims D."/>
            <person name="Meincke L."/>
            <person name="Brettin T."/>
            <person name="Detter J.C."/>
            <person name="Han C."/>
            <person name="Larimer F."/>
            <person name="Land M."/>
            <person name="Hauser L."/>
            <person name="Markowitz V."/>
            <person name="Cheng J.-F."/>
            <person name="Hugenholtz P."/>
            <person name="Woyke T."/>
            <person name="Wu D."/>
            <person name="Klenk H.-P."/>
            <person name="Eisen J.A."/>
        </authorList>
    </citation>
    <scope>NUCLEOTIDE SEQUENCE [LARGE SCALE GENOMIC DNA]</scope>
    <source>
        <strain evidence="2">ATCC 700099 / DSM 44233 / CIP 104796 / JCM 9543 / NBRC 105858 / Y-104</strain>
    </source>
</reference>
<dbReference type="InParanoid" id="C8XI66"/>
<evidence type="ECO:0008006" key="3">
    <source>
        <dbReference type="Google" id="ProtNLM"/>
    </source>
</evidence>
<dbReference type="Proteomes" id="UP000002218">
    <property type="component" value="Chromosome"/>
</dbReference>
<gene>
    <name evidence="1" type="ordered locus">Namu_2055</name>
</gene>
<dbReference type="RefSeq" id="WP_015747330.1">
    <property type="nucleotide sequence ID" value="NC_013235.1"/>
</dbReference>
<dbReference type="EMBL" id="CP001737">
    <property type="protein sequence ID" value="ACV78435.1"/>
    <property type="molecule type" value="Genomic_DNA"/>
</dbReference>
<dbReference type="HOGENOM" id="CLU_117223_1_0_11"/>
<dbReference type="InterPro" id="IPR021412">
    <property type="entry name" value="DUF3052"/>
</dbReference>
<evidence type="ECO:0000313" key="2">
    <source>
        <dbReference type="Proteomes" id="UP000002218"/>
    </source>
</evidence>
<accession>C8XI66</accession>
<proteinExistence type="predicted"/>
<evidence type="ECO:0000313" key="1">
    <source>
        <dbReference type="EMBL" id="ACV78435.1"/>
    </source>
</evidence>